<evidence type="ECO:0000313" key="4">
    <source>
        <dbReference type="EMBL" id="CAL92953.1"/>
    </source>
</evidence>
<dbReference type="SMART" id="SM00086">
    <property type="entry name" value="PAC"/>
    <property type="match status" value="2"/>
</dbReference>
<name>A1K298_AZOSB</name>
<evidence type="ECO:0000259" key="1">
    <source>
        <dbReference type="PROSITE" id="PS50112"/>
    </source>
</evidence>
<dbReference type="RefSeq" id="WP_011764071.1">
    <property type="nucleotide sequence ID" value="NC_008702.1"/>
</dbReference>
<evidence type="ECO:0000313" key="5">
    <source>
        <dbReference type="Proteomes" id="UP000002588"/>
    </source>
</evidence>
<feature type="domain" description="PAS" evidence="1">
    <location>
        <begin position="132"/>
        <end position="178"/>
    </location>
</feature>
<evidence type="ECO:0000259" key="2">
    <source>
        <dbReference type="PROSITE" id="PS50113"/>
    </source>
</evidence>
<dbReference type="CDD" id="cd00130">
    <property type="entry name" value="PAS"/>
    <property type="match status" value="2"/>
</dbReference>
<dbReference type="PANTHER" id="PTHR46663:SF4">
    <property type="entry name" value="DIGUANYLATE CYCLASE DGCT-RELATED"/>
    <property type="match status" value="1"/>
</dbReference>
<dbReference type="GO" id="GO:0003824">
    <property type="term" value="F:catalytic activity"/>
    <property type="evidence" value="ECO:0007669"/>
    <property type="project" value="UniProtKB-ARBA"/>
</dbReference>
<keyword evidence="5" id="KW-1185">Reference proteome</keyword>
<dbReference type="PROSITE" id="PS50113">
    <property type="entry name" value="PAC"/>
    <property type="match status" value="2"/>
</dbReference>
<dbReference type="SMART" id="SM00267">
    <property type="entry name" value="GGDEF"/>
    <property type="match status" value="1"/>
</dbReference>
<dbReference type="eggNOG" id="COG3706">
    <property type="taxonomic scope" value="Bacteria"/>
</dbReference>
<dbReference type="SUPFAM" id="SSF55785">
    <property type="entry name" value="PYP-like sensor domain (PAS domain)"/>
    <property type="match status" value="2"/>
</dbReference>
<dbReference type="Gene3D" id="3.30.450.20">
    <property type="entry name" value="PAS domain"/>
    <property type="match status" value="2"/>
</dbReference>
<dbReference type="Proteomes" id="UP000002588">
    <property type="component" value="Chromosome"/>
</dbReference>
<dbReference type="STRING" id="62928.azo0336"/>
<dbReference type="InterPro" id="IPR043128">
    <property type="entry name" value="Rev_trsase/Diguanyl_cyclase"/>
</dbReference>
<gene>
    <name evidence="4" type="ordered locus">azo0336</name>
</gene>
<dbReference type="SMART" id="SM00091">
    <property type="entry name" value="PAS"/>
    <property type="match status" value="2"/>
</dbReference>
<dbReference type="CDD" id="cd01949">
    <property type="entry name" value="GGDEF"/>
    <property type="match status" value="1"/>
</dbReference>
<dbReference type="GO" id="GO:0006355">
    <property type="term" value="P:regulation of DNA-templated transcription"/>
    <property type="evidence" value="ECO:0007669"/>
    <property type="project" value="InterPro"/>
</dbReference>
<dbReference type="InterPro" id="IPR000700">
    <property type="entry name" value="PAS-assoc_C"/>
</dbReference>
<dbReference type="InterPro" id="IPR029787">
    <property type="entry name" value="Nucleotide_cyclase"/>
</dbReference>
<dbReference type="SUPFAM" id="SSF55073">
    <property type="entry name" value="Nucleotide cyclase"/>
    <property type="match status" value="1"/>
</dbReference>
<dbReference type="InterPro" id="IPR000160">
    <property type="entry name" value="GGDEF_dom"/>
</dbReference>
<dbReference type="AlphaFoldDB" id="A1K298"/>
<dbReference type="PROSITE" id="PS50112">
    <property type="entry name" value="PAS"/>
    <property type="match status" value="2"/>
</dbReference>
<dbReference type="NCBIfam" id="TIGR00254">
    <property type="entry name" value="GGDEF"/>
    <property type="match status" value="1"/>
</dbReference>
<dbReference type="Pfam" id="PF00989">
    <property type="entry name" value="PAS"/>
    <property type="match status" value="1"/>
</dbReference>
<dbReference type="InterPro" id="IPR052163">
    <property type="entry name" value="DGC-Regulatory_Protein"/>
</dbReference>
<dbReference type="Gene3D" id="3.30.70.270">
    <property type="match status" value="1"/>
</dbReference>
<feature type="domain" description="PAC" evidence="2">
    <location>
        <begin position="203"/>
        <end position="257"/>
    </location>
</feature>
<dbReference type="InterPro" id="IPR013767">
    <property type="entry name" value="PAS_fold"/>
</dbReference>
<dbReference type="KEGG" id="azo:azo0336"/>
<protein>
    <submittedName>
        <fullName evidence="4">PAS/PAC/GGDEF-domain containing protein</fullName>
    </submittedName>
</protein>
<dbReference type="NCBIfam" id="TIGR00229">
    <property type="entry name" value="sensory_box"/>
    <property type="match status" value="2"/>
</dbReference>
<feature type="domain" description="PAC" evidence="2">
    <location>
        <begin position="81"/>
        <end position="135"/>
    </location>
</feature>
<accession>A1K298</accession>
<proteinExistence type="predicted"/>
<sequence length="420" mass="45588">MSSQREKLLEAAVAQSFNAVVITDARLDGGGPHIVYVNRAFCEMTGYAAEDLIGQSPRILQGPDTDPEVIDRLRTALRSGSFFEGATVNYRRDGSAYDVEWNISPVRDDGGELSHFVSVQHNISDKMWMRRERDLLAQALNVASDPIIVTDRGGAIVFVNQAFERLTGYPADEMLGRTPAVLRSGAHDAAFYSGLYAALARGRPFRATFTNRRKDGSLFHAEQSIAPLCDGEGEVTHFVSVSKDLTERIERERALQEIASRDPLTGLYNRRAGEQALELQVQAAHAEGTALSLIIGDIDHFKSINDRHGHPAGDRVLAGVGEALRGAVRSRDLAVRWGGEEFVVLVPECGAARALELAERLRSSVAGLQFPAVGRVTMSLGLATLVAGETAAGLVMRADRALYRAKHGGRDRVETAAALD</sequence>
<reference evidence="4 5" key="1">
    <citation type="journal article" date="2006" name="Nat. Biotechnol.">
        <title>Complete genome of the mutualistic, N2-fixing grass endophyte Azoarcus sp. strain BH72.</title>
        <authorList>
            <person name="Krause A."/>
            <person name="Ramakumar A."/>
            <person name="Bartels D."/>
            <person name="Battistoni F."/>
            <person name="Bekel T."/>
            <person name="Boch J."/>
            <person name="Boehm M."/>
            <person name="Friedrich F."/>
            <person name="Hurek T."/>
            <person name="Krause L."/>
            <person name="Linke B."/>
            <person name="McHardy A.C."/>
            <person name="Sarkar A."/>
            <person name="Schneiker S."/>
            <person name="Syed A.A."/>
            <person name="Thauer R."/>
            <person name="Vorhoelter F.-J."/>
            <person name="Weidner S."/>
            <person name="Puehler A."/>
            <person name="Reinhold-Hurek B."/>
            <person name="Kaiser O."/>
            <person name="Goesmann A."/>
        </authorList>
    </citation>
    <scope>NUCLEOTIDE SEQUENCE [LARGE SCALE GENOMIC DNA]</scope>
    <source>
        <strain evidence="4 5">BH72</strain>
    </source>
</reference>
<dbReference type="EMBL" id="AM406670">
    <property type="protein sequence ID" value="CAL92953.1"/>
    <property type="molecule type" value="Genomic_DNA"/>
</dbReference>
<dbReference type="InterPro" id="IPR001610">
    <property type="entry name" value="PAC"/>
</dbReference>
<dbReference type="InterPro" id="IPR000014">
    <property type="entry name" value="PAS"/>
</dbReference>
<dbReference type="FunFam" id="3.30.70.270:FF:000001">
    <property type="entry name" value="Diguanylate cyclase domain protein"/>
    <property type="match status" value="1"/>
</dbReference>
<feature type="domain" description="GGDEF" evidence="3">
    <location>
        <begin position="289"/>
        <end position="418"/>
    </location>
</feature>
<dbReference type="InterPro" id="IPR035965">
    <property type="entry name" value="PAS-like_dom_sf"/>
</dbReference>
<dbReference type="PANTHER" id="PTHR46663">
    <property type="entry name" value="DIGUANYLATE CYCLASE DGCT-RELATED"/>
    <property type="match status" value="1"/>
</dbReference>
<organism evidence="4 5">
    <name type="scientific">Azoarcus sp. (strain BH72)</name>
    <dbReference type="NCBI Taxonomy" id="418699"/>
    <lineage>
        <taxon>Bacteria</taxon>
        <taxon>Pseudomonadati</taxon>
        <taxon>Pseudomonadota</taxon>
        <taxon>Betaproteobacteria</taxon>
        <taxon>Rhodocyclales</taxon>
        <taxon>Zoogloeaceae</taxon>
        <taxon>Azoarcus</taxon>
    </lineage>
</organism>
<dbReference type="HOGENOM" id="CLU_000445_11_4_4"/>
<feature type="domain" description="PAS" evidence="1">
    <location>
        <begin position="5"/>
        <end position="80"/>
    </location>
</feature>
<dbReference type="PROSITE" id="PS50887">
    <property type="entry name" value="GGDEF"/>
    <property type="match status" value="1"/>
</dbReference>
<dbReference type="Pfam" id="PF00990">
    <property type="entry name" value="GGDEF"/>
    <property type="match status" value="1"/>
</dbReference>
<evidence type="ECO:0000259" key="3">
    <source>
        <dbReference type="PROSITE" id="PS50887"/>
    </source>
</evidence>
<dbReference type="Pfam" id="PF13426">
    <property type="entry name" value="PAS_9"/>
    <property type="match status" value="1"/>
</dbReference>